<name>A0A7J8FRP7_MOLMO</name>
<gene>
    <name evidence="3" type="ORF">HJG59_008331</name>
</gene>
<dbReference type="InterPro" id="IPR051500">
    <property type="entry name" value="cTAGE_MIA/OTOR"/>
</dbReference>
<dbReference type="AlphaFoldDB" id="A0A7J8FRP7"/>
<dbReference type="PANTHER" id="PTHR23158">
    <property type="entry name" value="MELANOMA INHIBITORY ACTIVITY-RELATED"/>
    <property type="match status" value="1"/>
</dbReference>
<protein>
    <submittedName>
        <fullName evidence="3">Uncharacterized protein</fullName>
    </submittedName>
</protein>
<dbReference type="GO" id="GO:0009306">
    <property type="term" value="P:protein secretion"/>
    <property type="evidence" value="ECO:0007669"/>
    <property type="project" value="TreeGrafter"/>
</dbReference>
<dbReference type="Proteomes" id="UP000550707">
    <property type="component" value="Unassembled WGS sequence"/>
</dbReference>
<keyword evidence="4" id="KW-1185">Reference proteome</keyword>
<sequence length="122" mass="14071">MYKMMAQDMNQELRRSSSSYQNEIRCHQKRAEESWMAAEFTQRKFQNLWRENDHIRLTLAKVESQFQPFTGVPSAPPVPPAAHRGPEVQGPFAPASPPTVHWGPEGPDHRLGHWVPMKKVIQ</sequence>
<dbReference type="GO" id="GO:0005789">
    <property type="term" value="C:endoplasmic reticulum membrane"/>
    <property type="evidence" value="ECO:0007669"/>
    <property type="project" value="TreeGrafter"/>
</dbReference>
<evidence type="ECO:0000313" key="4">
    <source>
        <dbReference type="Proteomes" id="UP000550707"/>
    </source>
</evidence>
<reference evidence="3 4" key="1">
    <citation type="journal article" date="2020" name="Nature">
        <title>Six reference-quality genomes reveal evolution of bat adaptations.</title>
        <authorList>
            <person name="Jebb D."/>
            <person name="Huang Z."/>
            <person name="Pippel M."/>
            <person name="Hughes G.M."/>
            <person name="Lavrichenko K."/>
            <person name="Devanna P."/>
            <person name="Winkler S."/>
            <person name="Jermiin L.S."/>
            <person name="Skirmuntt E.C."/>
            <person name="Katzourakis A."/>
            <person name="Burkitt-Gray L."/>
            <person name="Ray D.A."/>
            <person name="Sullivan K.A.M."/>
            <person name="Roscito J.G."/>
            <person name="Kirilenko B.M."/>
            <person name="Davalos L.M."/>
            <person name="Corthals A.P."/>
            <person name="Power M.L."/>
            <person name="Jones G."/>
            <person name="Ransome R.D."/>
            <person name="Dechmann D.K.N."/>
            <person name="Locatelli A.G."/>
            <person name="Puechmaille S.J."/>
            <person name="Fedrigo O."/>
            <person name="Jarvis E.D."/>
            <person name="Hiller M."/>
            <person name="Vernes S.C."/>
            <person name="Myers E.W."/>
            <person name="Teeling E.C."/>
        </authorList>
    </citation>
    <scope>NUCLEOTIDE SEQUENCE [LARGE SCALE GENOMIC DNA]</scope>
    <source>
        <strain evidence="3">MMolMol1</strain>
        <tissue evidence="3">Muscle</tissue>
    </source>
</reference>
<feature type="region of interest" description="Disordered" evidence="2">
    <location>
        <begin position="70"/>
        <end position="111"/>
    </location>
</feature>
<dbReference type="GO" id="GO:0006888">
    <property type="term" value="P:endoplasmic reticulum to Golgi vesicle-mediated transport"/>
    <property type="evidence" value="ECO:0007669"/>
    <property type="project" value="TreeGrafter"/>
</dbReference>
<dbReference type="PANTHER" id="PTHR23158:SF59">
    <property type="match status" value="1"/>
</dbReference>
<dbReference type="GO" id="GO:0070971">
    <property type="term" value="C:endoplasmic reticulum exit site"/>
    <property type="evidence" value="ECO:0007669"/>
    <property type="project" value="TreeGrafter"/>
</dbReference>
<proteinExistence type="predicted"/>
<evidence type="ECO:0000256" key="2">
    <source>
        <dbReference type="SAM" id="MobiDB-lite"/>
    </source>
</evidence>
<dbReference type="EMBL" id="JACASF010000011">
    <property type="protein sequence ID" value="KAF6450437.1"/>
    <property type="molecule type" value="Genomic_DNA"/>
</dbReference>
<comment type="caution">
    <text evidence="3">The sequence shown here is derived from an EMBL/GenBank/DDBJ whole genome shotgun (WGS) entry which is preliminary data.</text>
</comment>
<accession>A0A7J8FRP7</accession>
<evidence type="ECO:0000256" key="1">
    <source>
        <dbReference type="ARBA" id="ARBA00023054"/>
    </source>
</evidence>
<feature type="region of interest" description="Disordered" evidence="2">
    <location>
        <begin position="1"/>
        <end position="21"/>
    </location>
</feature>
<dbReference type="GO" id="GO:0035459">
    <property type="term" value="P:vesicle cargo loading"/>
    <property type="evidence" value="ECO:0007669"/>
    <property type="project" value="TreeGrafter"/>
</dbReference>
<keyword evidence="1" id="KW-0175">Coiled coil</keyword>
<dbReference type="InParanoid" id="A0A7J8FRP7"/>
<evidence type="ECO:0000313" key="3">
    <source>
        <dbReference type="EMBL" id="KAF6450437.1"/>
    </source>
</evidence>
<organism evidence="3 4">
    <name type="scientific">Molossus molossus</name>
    <name type="common">Pallas' mastiff bat</name>
    <name type="synonym">Vespertilio molossus</name>
    <dbReference type="NCBI Taxonomy" id="27622"/>
    <lineage>
        <taxon>Eukaryota</taxon>
        <taxon>Metazoa</taxon>
        <taxon>Chordata</taxon>
        <taxon>Craniata</taxon>
        <taxon>Vertebrata</taxon>
        <taxon>Euteleostomi</taxon>
        <taxon>Mammalia</taxon>
        <taxon>Eutheria</taxon>
        <taxon>Laurasiatheria</taxon>
        <taxon>Chiroptera</taxon>
        <taxon>Yangochiroptera</taxon>
        <taxon>Molossidae</taxon>
        <taxon>Molossus</taxon>
    </lineage>
</organism>